<dbReference type="Proteomes" id="UP000018721">
    <property type="component" value="Unassembled WGS sequence"/>
</dbReference>
<name>V9ER81_PHYNI</name>
<dbReference type="EMBL" id="ANIZ01002217">
    <property type="protein sequence ID" value="ETI41774.1"/>
    <property type="molecule type" value="Genomic_DNA"/>
</dbReference>
<comment type="caution">
    <text evidence="1">The sequence shown here is derived from an EMBL/GenBank/DDBJ whole genome shotgun (WGS) entry which is preliminary data.</text>
</comment>
<reference evidence="1 2" key="1">
    <citation type="submission" date="2013-11" db="EMBL/GenBank/DDBJ databases">
        <title>The Genome Sequence of Phytophthora parasitica P1569.</title>
        <authorList>
            <consortium name="The Broad Institute Genomics Platform"/>
            <person name="Russ C."/>
            <person name="Tyler B."/>
            <person name="Panabieres F."/>
            <person name="Shan W."/>
            <person name="Tripathy S."/>
            <person name="Grunwald N."/>
            <person name="Machado M."/>
            <person name="Johnson C.S."/>
            <person name="Arredondo F."/>
            <person name="Hong C."/>
            <person name="Coffey M."/>
            <person name="Young S.K."/>
            <person name="Zeng Q."/>
            <person name="Gargeya S."/>
            <person name="Fitzgerald M."/>
            <person name="Abouelleil A."/>
            <person name="Alvarado L."/>
            <person name="Chapman S.B."/>
            <person name="Gainer-Dewar J."/>
            <person name="Goldberg J."/>
            <person name="Griggs A."/>
            <person name="Gujja S."/>
            <person name="Hansen M."/>
            <person name="Howarth C."/>
            <person name="Imamovic A."/>
            <person name="Ireland A."/>
            <person name="Larimer J."/>
            <person name="McCowan C."/>
            <person name="Murphy C."/>
            <person name="Pearson M."/>
            <person name="Poon T.W."/>
            <person name="Priest M."/>
            <person name="Roberts A."/>
            <person name="Saif S."/>
            <person name="Shea T."/>
            <person name="Sykes S."/>
            <person name="Wortman J."/>
            <person name="Nusbaum C."/>
            <person name="Birren B."/>
        </authorList>
    </citation>
    <scope>NUCLEOTIDE SEQUENCE [LARGE SCALE GENOMIC DNA]</scope>
    <source>
        <strain evidence="1 2">P1569</strain>
    </source>
</reference>
<gene>
    <name evidence="1" type="ORF">F443_13016</name>
</gene>
<keyword evidence="2" id="KW-1185">Reference proteome</keyword>
<dbReference type="HOGENOM" id="CLU_3321165_0_0_1"/>
<dbReference type="AlphaFoldDB" id="V9ER81"/>
<accession>V9ER81</accession>
<evidence type="ECO:0000313" key="1">
    <source>
        <dbReference type="EMBL" id="ETI41774.1"/>
    </source>
</evidence>
<sequence length="39" mass="4558">MSQLFLLASRRACQALAQVRRPQAPRLERRAVVRALLRR</sequence>
<organism evidence="1 2">
    <name type="scientific">Phytophthora nicotianae P1569</name>
    <dbReference type="NCBI Taxonomy" id="1317065"/>
    <lineage>
        <taxon>Eukaryota</taxon>
        <taxon>Sar</taxon>
        <taxon>Stramenopiles</taxon>
        <taxon>Oomycota</taxon>
        <taxon>Peronosporomycetes</taxon>
        <taxon>Peronosporales</taxon>
        <taxon>Peronosporaceae</taxon>
        <taxon>Phytophthora</taxon>
    </lineage>
</organism>
<proteinExistence type="predicted"/>
<protein>
    <submittedName>
        <fullName evidence="1">Uncharacterized protein</fullName>
    </submittedName>
</protein>
<evidence type="ECO:0000313" key="2">
    <source>
        <dbReference type="Proteomes" id="UP000018721"/>
    </source>
</evidence>